<evidence type="ECO:0000256" key="1">
    <source>
        <dbReference type="SAM" id="Phobius"/>
    </source>
</evidence>
<protein>
    <submittedName>
        <fullName evidence="2">Uncharacterized protein</fullName>
    </submittedName>
</protein>
<keyword evidence="1" id="KW-0812">Transmembrane</keyword>
<feature type="transmembrane region" description="Helical" evidence="1">
    <location>
        <begin position="13"/>
        <end position="30"/>
    </location>
</feature>
<dbReference type="EMBL" id="ANOG01000710">
    <property type="protein sequence ID" value="EMI18054.1"/>
    <property type="molecule type" value="Genomic_DNA"/>
</dbReference>
<evidence type="ECO:0000313" key="3">
    <source>
        <dbReference type="Proteomes" id="UP000011991"/>
    </source>
</evidence>
<organism evidence="2 3">
    <name type="scientific">Rhodopirellula maiorica SM1</name>
    <dbReference type="NCBI Taxonomy" id="1265738"/>
    <lineage>
        <taxon>Bacteria</taxon>
        <taxon>Pseudomonadati</taxon>
        <taxon>Planctomycetota</taxon>
        <taxon>Planctomycetia</taxon>
        <taxon>Pirellulales</taxon>
        <taxon>Pirellulaceae</taxon>
        <taxon>Novipirellula</taxon>
    </lineage>
</organism>
<gene>
    <name evidence="2" type="ORF">RMSM_05009</name>
</gene>
<sequence length="56" mass="6265">MIRAIDYSDCAEIALALFCFAFGLMFFATMRLSRNATDRFAAIPLSDNVETPRDGQ</sequence>
<keyword evidence="3" id="KW-1185">Reference proteome</keyword>
<evidence type="ECO:0000313" key="2">
    <source>
        <dbReference type="EMBL" id="EMI18054.1"/>
    </source>
</evidence>
<dbReference type="AlphaFoldDB" id="M5RVR7"/>
<accession>M5RVR7</accession>
<dbReference type="PATRIC" id="fig|1265738.3.peg.5039"/>
<reference evidence="2 3" key="1">
    <citation type="journal article" date="2013" name="Mar. Genomics">
        <title>Expression of sulfatases in Rhodopirellula baltica and the diversity of sulfatases in the genus Rhodopirellula.</title>
        <authorList>
            <person name="Wegner C.E."/>
            <person name="Richter-Heitmann T."/>
            <person name="Klindworth A."/>
            <person name="Klockow C."/>
            <person name="Richter M."/>
            <person name="Achstetter T."/>
            <person name="Glockner F.O."/>
            <person name="Harder J."/>
        </authorList>
    </citation>
    <scope>NUCLEOTIDE SEQUENCE [LARGE SCALE GENOMIC DNA]</scope>
    <source>
        <strain evidence="2 3">SM1</strain>
    </source>
</reference>
<name>M5RVR7_9BACT</name>
<keyword evidence="1" id="KW-1133">Transmembrane helix</keyword>
<proteinExistence type="predicted"/>
<dbReference type="Proteomes" id="UP000011991">
    <property type="component" value="Unassembled WGS sequence"/>
</dbReference>
<comment type="caution">
    <text evidence="2">The sequence shown here is derived from an EMBL/GenBank/DDBJ whole genome shotgun (WGS) entry which is preliminary data.</text>
</comment>
<keyword evidence="1" id="KW-0472">Membrane</keyword>